<dbReference type="PANTHER" id="PTHR10343">
    <property type="entry name" value="5'-AMP-ACTIVATED PROTEIN KINASE , BETA SUBUNIT"/>
    <property type="match status" value="1"/>
</dbReference>
<feature type="region of interest" description="Disordered" evidence="2">
    <location>
        <begin position="72"/>
        <end position="113"/>
    </location>
</feature>
<evidence type="ECO:0000256" key="1">
    <source>
        <dbReference type="ARBA" id="ARBA00038216"/>
    </source>
</evidence>
<accession>A0A3D8QU32</accession>
<dbReference type="PANTHER" id="PTHR10343:SF81">
    <property type="entry name" value="CRUCIFORM DNA-RECOGNIZING PROTEIN 1-RELATED"/>
    <property type="match status" value="1"/>
</dbReference>
<dbReference type="GO" id="GO:0005737">
    <property type="term" value="C:cytoplasm"/>
    <property type="evidence" value="ECO:0007669"/>
    <property type="project" value="TreeGrafter"/>
</dbReference>
<dbReference type="GO" id="GO:0005634">
    <property type="term" value="C:nucleus"/>
    <property type="evidence" value="ECO:0007669"/>
    <property type="project" value="TreeGrafter"/>
</dbReference>
<feature type="compositionally biased region" description="Polar residues" evidence="2">
    <location>
        <begin position="456"/>
        <end position="467"/>
    </location>
</feature>
<keyword evidence="5" id="KW-1185">Reference proteome</keyword>
<dbReference type="EMBL" id="PDLN01000015">
    <property type="protein sequence ID" value="RDW65272.1"/>
    <property type="molecule type" value="Genomic_DNA"/>
</dbReference>
<evidence type="ECO:0000259" key="3">
    <source>
        <dbReference type="Pfam" id="PF16561"/>
    </source>
</evidence>
<comment type="similarity">
    <text evidence="1">Belongs to the CRP1/MDG1 family.</text>
</comment>
<dbReference type="InterPro" id="IPR032640">
    <property type="entry name" value="AMPK1_CBM"/>
</dbReference>
<dbReference type="Proteomes" id="UP000256328">
    <property type="component" value="Unassembled WGS sequence"/>
</dbReference>
<reference evidence="4 5" key="1">
    <citation type="journal article" date="2018" name="IMA Fungus">
        <title>IMA Genome-F 9: Draft genome sequence of Annulohypoxylon stygium, Aspergillus mulundensis, Berkeleyomyces basicola (syn. Thielaviopsis basicola), Ceratocystis smalleyi, two Cercospora beticola strains, Coleophoma cylindrospora, Fusarium fracticaudum, Phialophora cf. hyalina, and Morchella septimelata.</title>
        <authorList>
            <person name="Wingfield B.D."/>
            <person name="Bills G.F."/>
            <person name="Dong Y."/>
            <person name="Huang W."/>
            <person name="Nel W.J."/>
            <person name="Swalarsk-Parry B.S."/>
            <person name="Vaghefi N."/>
            <person name="Wilken P.M."/>
            <person name="An Z."/>
            <person name="de Beer Z.W."/>
            <person name="De Vos L."/>
            <person name="Chen L."/>
            <person name="Duong T.A."/>
            <person name="Gao Y."/>
            <person name="Hammerbacher A."/>
            <person name="Kikkert J.R."/>
            <person name="Li Y."/>
            <person name="Li H."/>
            <person name="Li K."/>
            <person name="Li Q."/>
            <person name="Liu X."/>
            <person name="Ma X."/>
            <person name="Naidoo K."/>
            <person name="Pethybridge S.J."/>
            <person name="Sun J."/>
            <person name="Steenkamp E.T."/>
            <person name="van der Nest M.A."/>
            <person name="van Wyk S."/>
            <person name="Wingfield M.J."/>
            <person name="Xiong C."/>
            <person name="Yue Q."/>
            <person name="Zhang X."/>
        </authorList>
    </citation>
    <scope>NUCLEOTIDE SEQUENCE [LARGE SCALE GENOMIC DNA]</scope>
    <source>
        <strain evidence="4 5">BP5796</strain>
    </source>
</reference>
<gene>
    <name evidence="4" type="ORF">BP5796_09964</name>
</gene>
<dbReference type="GO" id="GO:0019901">
    <property type="term" value="F:protein kinase binding"/>
    <property type="evidence" value="ECO:0007669"/>
    <property type="project" value="TreeGrafter"/>
</dbReference>
<dbReference type="InterPro" id="IPR014756">
    <property type="entry name" value="Ig_E-set"/>
</dbReference>
<feature type="compositionally biased region" description="Basic and acidic residues" evidence="2">
    <location>
        <begin position="91"/>
        <end position="103"/>
    </location>
</feature>
<feature type="compositionally biased region" description="Basic and acidic residues" evidence="2">
    <location>
        <begin position="469"/>
        <end position="478"/>
    </location>
</feature>
<evidence type="ECO:0000256" key="2">
    <source>
        <dbReference type="SAM" id="MobiDB-lite"/>
    </source>
</evidence>
<dbReference type="GO" id="GO:0031588">
    <property type="term" value="C:nucleotide-activated protein kinase complex"/>
    <property type="evidence" value="ECO:0007669"/>
    <property type="project" value="TreeGrafter"/>
</dbReference>
<sequence length="550" mass="59925">MTSFRVKFAHPGTQPPVYVAGSFSQWEPQEMQYTTNENNEHEFYKEVKAEAGKEYQYKFRLGPGDWWVLDETAPTATDSDGNRNNLLSVPEPKREAAKEESGKPETNGILTGVPKHKDVERLQANGDPVSRDQSRTPDIANVASEVADSAAQLDRNQPTPPISDAEAGRIGLRRLSNTPIPEVADTAAEVADSAAIIDKNHMLYMSDDEPQEGDEDDSGSVTPWDERVPLFEHECMGNAGLHPQASHPVEPLERVTSATSNDEVLTDDDIDFNDPTLEQFPHDRRSILERVRTVETRLDEDETKFEGVPPSPVVGANWSPESRLLASPSAALSASDEGRSPSRSSFGEGTEPLEKLTRLPSAVSLRSSGISELKRITEEDDSISNGGLESSLEVEEISEDVGQSEPNPDSTMPPEQTGNGTYKEPELSNGAKSSGAEEVKEVESGAAAPQILVHSATPSSSTPNLLNEASDKDSKANDGKSTGIETEDGRSSQLTARKQPTLAERSITPNTIRSEHAKESGNILKAFWRVVFIDWIGGFLSRLCGSRRHT</sequence>
<dbReference type="Gene3D" id="2.60.40.10">
    <property type="entry name" value="Immunoglobulins"/>
    <property type="match status" value="1"/>
</dbReference>
<name>A0A3D8QU32_9HELO</name>
<dbReference type="CDD" id="cd02859">
    <property type="entry name" value="E_set_AMPKbeta_like_N"/>
    <property type="match status" value="1"/>
</dbReference>
<feature type="region of interest" description="Disordered" evidence="2">
    <location>
        <begin position="298"/>
        <end position="510"/>
    </location>
</feature>
<evidence type="ECO:0000313" key="5">
    <source>
        <dbReference type="Proteomes" id="UP000256328"/>
    </source>
</evidence>
<comment type="caution">
    <text evidence="4">The sequence shown here is derived from an EMBL/GenBank/DDBJ whole genome shotgun (WGS) entry which is preliminary data.</text>
</comment>
<feature type="compositionally biased region" description="Low complexity" evidence="2">
    <location>
        <begin position="319"/>
        <end position="335"/>
    </location>
</feature>
<dbReference type="InterPro" id="IPR050827">
    <property type="entry name" value="CRP1_MDG1_kinase"/>
</dbReference>
<dbReference type="GO" id="GO:0007165">
    <property type="term" value="P:signal transduction"/>
    <property type="evidence" value="ECO:0007669"/>
    <property type="project" value="TreeGrafter"/>
</dbReference>
<dbReference type="SUPFAM" id="SSF81296">
    <property type="entry name" value="E set domains"/>
    <property type="match status" value="1"/>
</dbReference>
<dbReference type="AlphaFoldDB" id="A0A3D8QU32"/>
<feature type="compositionally biased region" description="Polar residues" evidence="2">
    <location>
        <begin position="74"/>
        <end position="87"/>
    </location>
</feature>
<dbReference type="Pfam" id="PF16561">
    <property type="entry name" value="AMPK1_CBM"/>
    <property type="match status" value="1"/>
</dbReference>
<evidence type="ECO:0000313" key="4">
    <source>
        <dbReference type="EMBL" id="RDW65272.1"/>
    </source>
</evidence>
<feature type="domain" description="AMP-activated protein kinase glycogen-binding" evidence="3">
    <location>
        <begin position="6"/>
        <end position="92"/>
    </location>
</feature>
<dbReference type="OrthoDB" id="5350410at2759"/>
<feature type="compositionally biased region" description="Polar residues" evidence="2">
    <location>
        <begin position="404"/>
        <end position="420"/>
    </location>
</feature>
<proteinExistence type="inferred from homology"/>
<protein>
    <recommendedName>
        <fullName evidence="3">AMP-activated protein kinase glycogen-binding domain-containing protein</fullName>
    </recommendedName>
</protein>
<organism evidence="4 5">
    <name type="scientific">Coleophoma crateriformis</name>
    <dbReference type="NCBI Taxonomy" id="565419"/>
    <lineage>
        <taxon>Eukaryota</taxon>
        <taxon>Fungi</taxon>
        <taxon>Dikarya</taxon>
        <taxon>Ascomycota</taxon>
        <taxon>Pezizomycotina</taxon>
        <taxon>Leotiomycetes</taxon>
        <taxon>Helotiales</taxon>
        <taxon>Dermateaceae</taxon>
        <taxon>Coleophoma</taxon>
    </lineage>
</organism>
<dbReference type="InterPro" id="IPR013783">
    <property type="entry name" value="Ig-like_fold"/>
</dbReference>